<evidence type="ECO:0000313" key="1">
    <source>
        <dbReference type="EMBL" id="MEY8634093.1"/>
    </source>
</evidence>
<organism evidence="1 2">
    <name type="scientific">Anaerostipes hominis</name>
    <name type="common">ex Lee et al. 2021</name>
    <dbReference type="NCBI Taxonomy" id="2025494"/>
    <lineage>
        <taxon>Bacteria</taxon>
        <taxon>Bacillati</taxon>
        <taxon>Bacillota</taxon>
        <taxon>Clostridia</taxon>
        <taxon>Lachnospirales</taxon>
        <taxon>Lachnospiraceae</taxon>
        <taxon>Anaerostipes</taxon>
    </lineage>
</organism>
<dbReference type="Proteomes" id="UP001565219">
    <property type="component" value="Unassembled WGS sequence"/>
</dbReference>
<keyword evidence="2" id="KW-1185">Reference proteome</keyword>
<name>A0ABV4DHU5_9FIRM</name>
<dbReference type="EMBL" id="JBCLTR010000014">
    <property type="protein sequence ID" value="MEY8634093.1"/>
    <property type="molecule type" value="Genomic_DNA"/>
</dbReference>
<accession>A0ABV4DHU5</accession>
<proteinExistence type="predicted"/>
<sequence length="104" mass="12306">MKKNGIEFPFAEHENTVCNDKIRNLTSYETPGELKKDTFTYENLTGIDFRDLKPSESMFSPVLKFTLFERFSEEYLEVSEIMKVNGKRTFRYDSPIVYKSVERI</sequence>
<gene>
    <name evidence="1" type="ORF">AALG99_11260</name>
</gene>
<reference evidence="1 2" key="1">
    <citation type="submission" date="2024-03" db="EMBL/GenBank/DDBJ databases">
        <title>Mouse gut bacterial collection (mGBC) of GemPharmatech.</title>
        <authorList>
            <person name="He Y."/>
            <person name="Dong L."/>
            <person name="Wu D."/>
            <person name="Gao X."/>
            <person name="Lin Z."/>
        </authorList>
    </citation>
    <scope>NUCLEOTIDE SEQUENCE [LARGE SCALE GENOMIC DNA]</scope>
    <source>
        <strain evidence="1 2">32-10</strain>
    </source>
</reference>
<protein>
    <submittedName>
        <fullName evidence="1">Uncharacterized protein</fullName>
    </submittedName>
</protein>
<evidence type="ECO:0000313" key="2">
    <source>
        <dbReference type="Proteomes" id="UP001565219"/>
    </source>
</evidence>
<dbReference type="RefSeq" id="WP_024728542.1">
    <property type="nucleotide sequence ID" value="NZ_BAABXW010000001.1"/>
</dbReference>
<comment type="caution">
    <text evidence="1">The sequence shown here is derived from an EMBL/GenBank/DDBJ whole genome shotgun (WGS) entry which is preliminary data.</text>
</comment>